<dbReference type="Proteomes" id="UP000256829">
    <property type="component" value="Unassembled WGS sequence"/>
</dbReference>
<comment type="caution">
    <text evidence="1">The sequence shown here is derived from an EMBL/GenBank/DDBJ whole genome shotgun (WGS) entry which is preliminary data.</text>
</comment>
<dbReference type="AlphaFoldDB" id="A0A3D8VGV8"/>
<proteinExistence type="predicted"/>
<dbReference type="SUPFAM" id="SSF55961">
    <property type="entry name" value="Bet v1-like"/>
    <property type="match status" value="1"/>
</dbReference>
<name>A0A3D8VGV8_9GAMM</name>
<dbReference type="Gene3D" id="3.30.530.20">
    <property type="match status" value="1"/>
</dbReference>
<organism evidence="1 2">
    <name type="scientific">Lysobacter soli</name>
    <dbReference type="NCBI Taxonomy" id="453783"/>
    <lineage>
        <taxon>Bacteria</taxon>
        <taxon>Pseudomonadati</taxon>
        <taxon>Pseudomonadota</taxon>
        <taxon>Gammaproteobacteria</taxon>
        <taxon>Lysobacterales</taxon>
        <taxon>Lysobacteraceae</taxon>
        <taxon>Lysobacter</taxon>
    </lineage>
</organism>
<accession>A0A3D8VGV8</accession>
<dbReference type="Pfam" id="PF10604">
    <property type="entry name" value="Polyketide_cyc2"/>
    <property type="match status" value="1"/>
</dbReference>
<dbReference type="InterPro" id="IPR019587">
    <property type="entry name" value="Polyketide_cyclase/dehydratase"/>
</dbReference>
<dbReference type="EMBL" id="QTJR01000002">
    <property type="protein sequence ID" value="RDY68565.1"/>
    <property type="molecule type" value="Genomic_DNA"/>
</dbReference>
<evidence type="ECO:0000313" key="2">
    <source>
        <dbReference type="Proteomes" id="UP000256829"/>
    </source>
</evidence>
<evidence type="ECO:0000313" key="1">
    <source>
        <dbReference type="EMBL" id="RDY68565.1"/>
    </source>
</evidence>
<reference evidence="1 2" key="1">
    <citation type="submission" date="2018-08" db="EMBL/GenBank/DDBJ databases">
        <title>Lysobacter soli KCTC 22011, whole genome shotgun sequence.</title>
        <authorList>
            <person name="Zhang X."/>
            <person name="Feng G."/>
            <person name="Zhu H."/>
        </authorList>
    </citation>
    <scope>NUCLEOTIDE SEQUENCE [LARGE SCALE GENOMIC DNA]</scope>
    <source>
        <strain evidence="1 2">KCTC 22011</strain>
    </source>
</reference>
<evidence type="ECO:0008006" key="3">
    <source>
        <dbReference type="Google" id="ProtNLM"/>
    </source>
</evidence>
<dbReference type="InterPro" id="IPR023393">
    <property type="entry name" value="START-like_dom_sf"/>
</dbReference>
<gene>
    <name evidence="1" type="ORF">DX912_03370</name>
</gene>
<keyword evidence="2" id="KW-1185">Reference proteome</keyword>
<sequence>MRASDDNSCSRDRLLLHFLLPSIRSNRTKVRVCSKEQSVETSSTADSWVQRSLTIRATPEQLLERWSDPEVQRAVLHDRATLVSGDRQQMVWSVRTHGDRHVDVRSRQVEWNEGRSVRYLSEGDRDLRVESKLTVTPGPADWGTQASLRVGYSLPGGVVAETLAKWLGSAPELLVSTVLHRFKALLETGEFPTLERNPSARDNDDNP</sequence>
<protein>
    <recommendedName>
        <fullName evidence="3">SRPBCC family protein</fullName>
    </recommendedName>
</protein>